<accession>A0A1H2IWU3</accession>
<reference evidence="3" key="1">
    <citation type="submission" date="2016-10" db="EMBL/GenBank/DDBJ databases">
        <authorList>
            <person name="Varghese N."/>
            <person name="Submissions S."/>
        </authorList>
    </citation>
    <scope>NUCLEOTIDE SEQUENCE [LARGE SCALE GENOMIC DNA]</scope>
    <source>
        <strain evidence="3">DSM 45079</strain>
    </source>
</reference>
<dbReference type="SUPFAM" id="SSF51735">
    <property type="entry name" value="NAD(P)-binding Rossmann-fold domains"/>
    <property type="match status" value="1"/>
</dbReference>
<protein>
    <submittedName>
        <fullName evidence="2">Uncharacterized conserved protein YbjT, contains NAD(P)-binding and DUF2867 domains</fullName>
    </submittedName>
</protein>
<dbReference type="PANTHER" id="PTHR12126">
    <property type="entry name" value="NADH-UBIQUINONE OXIDOREDUCTASE 39 KDA SUBUNIT-RELATED"/>
    <property type="match status" value="1"/>
</dbReference>
<dbReference type="InterPro" id="IPR016040">
    <property type="entry name" value="NAD(P)-bd_dom"/>
</dbReference>
<dbReference type="EMBL" id="LT629791">
    <property type="protein sequence ID" value="SDU48664.1"/>
    <property type="molecule type" value="Genomic_DNA"/>
</dbReference>
<dbReference type="InterPro" id="IPR036291">
    <property type="entry name" value="NAD(P)-bd_dom_sf"/>
</dbReference>
<dbReference type="GO" id="GO:0044877">
    <property type="term" value="F:protein-containing complex binding"/>
    <property type="evidence" value="ECO:0007669"/>
    <property type="project" value="TreeGrafter"/>
</dbReference>
<dbReference type="InterPro" id="IPR051207">
    <property type="entry name" value="ComplexI_NDUFA9_subunit"/>
</dbReference>
<evidence type="ECO:0000313" key="3">
    <source>
        <dbReference type="Proteomes" id="UP000182977"/>
    </source>
</evidence>
<evidence type="ECO:0000313" key="2">
    <source>
        <dbReference type="EMBL" id="SDU48664.1"/>
    </source>
</evidence>
<proteinExistence type="predicted"/>
<dbReference type="PANTHER" id="PTHR12126:SF11">
    <property type="entry name" value="NADH DEHYDROGENASE [UBIQUINONE] 1 ALPHA SUBCOMPLEX SUBUNIT 9, MITOCHONDRIAL"/>
    <property type="match status" value="1"/>
</dbReference>
<dbReference type="STRING" id="419479.SAMN04488563_2092"/>
<dbReference type="Gene3D" id="3.40.50.720">
    <property type="entry name" value="NAD(P)-binding Rossmann-like Domain"/>
    <property type="match status" value="1"/>
</dbReference>
<keyword evidence="3" id="KW-1185">Reference proteome</keyword>
<dbReference type="AlphaFoldDB" id="A0A1H2IWU3"/>
<sequence length="274" mass="28598">MLANHFGRDLEQTVTTPLLVTGGTGTLGRLIVPRLVEAGRTVRVLSRTPHEPAGGVEYVAADLRSDDADDAVAAAVDGVGAVLHLAGGPKGDGEATARLARAAARAGVRHLVHISAIGADRVPIAWFRMKLAAEEAVTGAGVPWTILRAAQFHDLVLKTATAMAKSPVIPVPGVIRFQPVDARDVAARLTELTLGEPAGLVADLAGPQVTPLRDLVRSYLTAAGKRRALLPVPLPGKVGRAYRDGANLTLDADLGTRSWEDFLAERLGQPSPAA</sequence>
<name>A0A1H2IWU3_9ACTN</name>
<dbReference type="Pfam" id="PF13460">
    <property type="entry name" value="NAD_binding_10"/>
    <property type="match status" value="1"/>
</dbReference>
<feature type="domain" description="NAD(P)-binding" evidence="1">
    <location>
        <begin position="22"/>
        <end position="154"/>
    </location>
</feature>
<organism evidence="2 3">
    <name type="scientific">Jiangella alkaliphila</name>
    <dbReference type="NCBI Taxonomy" id="419479"/>
    <lineage>
        <taxon>Bacteria</taxon>
        <taxon>Bacillati</taxon>
        <taxon>Actinomycetota</taxon>
        <taxon>Actinomycetes</taxon>
        <taxon>Jiangellales</taxon>
        <taxon>Jiangellaceae</taxon>
        <taxon>Jiangella</taxon>
    </lineage>
</organism>
<dbReference type="Proteomes" id="UP000182977">
    <property type="component" value="Chromosome I"/>
</dbReference>
<evidence type="ECO:0000259" key="1">
    <source>
        <dbReference type="Pfam" id="PF13460"/>
    </source>
</evidence>
<gene>
    <name evidence="2" type="ORF">SAMN04488563_2092</name>
</gene>